<dbReference type="PANTHER" id="PTHR40031:SF1">
    <property type="entry name" value="MEMBRANE-BOUND METAL-DEPENDENT HYDROLASE"/>
    <property type="match status" value="1"/>
</dbReference>
<keyword evidence="1" id="KW-1133">Transmembrane helix</keyword>
<organism evidence="2 3">
    <name type="scientific">Paenibacillus whitsoniae</name>
    <dbReference type="NCBI Taxonomy" id="2496558"/>
    <lineage>
        <taxon>Bacteria</taxon>
        <taxon>Bacillati</taxon>
        <taxon>Bacillota</taxon>
        <taxon>Bacilli</taxon>
        <taxon>Bacillales</taxon>
        <taxon>Paenibacillaceae</taxon>
        <taxon>Paenibacillus</taxon>
    </lineage>
</organism>
<comment type="caution">
    <text evidence="2">The sequence shown here is derived from an EMBL/GenBank/DDBJ whole genome shotgun (WGS) entry which is preliminary data.</text>
</comment>
<feature type="transmembrane region" description="Helical" evidence="1">
    <location>
        <begin position="134"/>
        <end position="155"/>
    </location>
</feature>
<gene>
    <name evidence="2" type="ORF">EJQ19_30935</name>
</gene>
<dbReference type="EMBL" id="RXHU01000135">
    <property type="protein sequence ID" value="RTE01413.1"/>
    <property type="molecule type" value="Genomic_DNA"/>
</dbReference>
<sequence>MDTASHLLFGVTLAGLACLEPAVVQDPSLGHAILAGTLIGSHAPDFDAVARLRGYANYVKVHRGITHSLPALLIWPLVISLPLAGIFGVWAHMLSLYVWILAAVVFHVGLDLFNVYGVQCLRPFTRRWLHLDTLCLYEPFLFGLHTFGAVIWLAVWHGAGGAYVGEMFALIYAASFFYICVRFRQRSRYIAGVRSELGLADAVCHLIPTLSWFKWQFVVESESHFYLGEIRNGRIRIEEQYGKQPYGSSSHPVVQATMTAAGVRAFLHFAQRIHVSWKAKSDGYVVEWRDVRFWHKRKLPFGVDVQLDENLNVVSDSLGWNKKAWDPPYV</sequence>
<keyword evidence="2" id="KW-0378">Hydrolase</keyword>
<dbReference type="InterPro" id="IPR007404">
    <property type="entry name" value="YdjM-like"/>
</dbReference>
<dbReference type="OrthoDB" id="110250at2"/>
<dbReference type="PANTHER" id="PTHR40031">
    <property type="entry name" value="HYPOTHETICAL MEMBRANE SPANNING PROTEIN"/>
    <property type="match status" value="1"/>
</dbReference>
<proteinExistence type="predicted"/>
<evidence type="ECO:0000256" key="1">
    <source>
        <dbReference type="SAM" id="Phobius"/>
    </source>
</evidence>
<feature type="transmembrane region" description="Helical" evidence="1">
    <location>
        <begin position="71"/>
        <end position="90"/>
    </location>
</feature>
<dbReference type="AlphaFoldDB" id="A0A3S0AJR7"/>
<name>A0A3S0AJR7_9BACL</name>
<accession>A0A3S0AJR7</accession>
<keyword evidence="1" id="KW-0812">Transmembrane</keyword>
<reference evidence="2 3" key="1">
    <citation type="submission" date="2018-12" db="EMBL/GenBank/DDBJ databases">
        <title>Bacillus ochoae sp. nov., Paenibacillus whitsoniae sp. nov., Paenibacillus spiritus sp. nov. Isolated from the Mars Exploration Rover during spacecraft assembly.</title>
        <authorList>
            <person name="Seuylemezian A."/>
            <person name="Vaishampayan P."/>
        </authorList>
    </citation>
    <scope>NUCLEOTIDE SEQUENCE [LARGE SCALE GENOMIC DNA]</scope>
    <source>
        <strain evidence="2 3">MER 54</strain>
    </source>
</reference>
<keyword evidence="3" id="KW-1185">Reference proteome</keyword>
<evidence type="ECO:0000313" key="3">
    <source>
        <dbReference type="Proteomes" id="UP000276128"/>
    </source>
</evidence>
<keyword evidence="1" id="KW-0472">Membrane</keyword>
<dbReference type="Pfam" id="PF04307">
    <property type="entry name" value="YdjM"/>
    <property type="match status" value="1"/>
</dbReference>
<dbReference type="GO" id="GO:0016787">
    <property type="term" value="F:hydrolase activity"/>
    <property type="evidence" value="ECO:0007669"/>
    <property type="project" value="UniProtKB-KW"/>
</dbReference>
<dbReference type="InterPro" id="IPR053170">
    <property type="entry name" value="Transcription_regulator"/>
</dbReference>
<feature type="transmembrane region" description="Helical" evidence="1">
    <location>
        <begin position="96"/>
        <end position="113"/>
    </location>
</feature>
<evidence type="ECO:0000313" key="2">
    <source>
        <dbReference type="EMBL" id="RTE01413.1"/>
    </source>
</evidence>
<dbReference type="RefSeq" id="WP_126145060.1">
    <property type="nucleotide sequence ID" value="NZ_RXHU01000135.1"/>
</dbReference>
<dbReference type="Proteomes" id="UP000276128">
    <property type="component" value="Unassembled WGS sequence"/>
</dbReference>
<feature type="transmembrane region" description="Helical" evidence="1">
    <location>
        <begin position="161"/>
        <end position="181"/>
    </location>
</feature>
<protein>
    <submittedName>
        <fullName evidence="2">Metal-dependent hydrolase</fullName>
    </submittedName>
</protein>